<evidence type="ECO:0000313" key="5">
    <source>
        <dbReference type="EMBL" id="KAL3234499.1"/>
    </source>
</evidence>
<comment type="caution">
    <text evidence="5">The sequence shown here is derived from an EMBL/GenBank/DDBJ whole genome shotgun (WGS) entry which is preliminary data.</text>
</comment>
<dbReference type="Gene3D" id="3.30.200.20">
    <property type="entry name" value="Phosphorylase Kinase, domain 1"/>
    <property type="match status" value="1"/>
</dbReference>
<dbReference type="Gene3D" id="1.10.510.10">
    <property type="entry name" value="Transferase(Phosphotransferase) domain 1"/>
    <property type="match status" value="1"/>
</dbReference>
<dbReference type="InterPro" id="IPR000719">
    <property type="entry name" value="Prot_kinase_dom"/>
</dbReference>
<evidence type="ECO:0000256" key="2">
    <source>
        <dbReference type="ARBA" id="ARBA00022840"/>
    </source>
</evidence>
<dbReference type="Proteomes" id="UP001623330">
    <property type="component" value="Unassembled WGS sequence"/>
</dbReference>
<evidence type="ECO:0000256" key="3">
    <source>
        <dbReference type="SAM" id="MobiDB-lite"/>
    </source>
</evidence>
<dbReference type="Pfam" id="PF00069">
    <property type="entry name" value="Pkinase"/>
    <property type="match status" value="1"/>
</dbReference>
<dbReference type="EMBL" id="JBEVYD010000003">
    <property type="protein sequence ID" value="KAL3234499.1"/>
    <property type="molecule type" value="Genomic_DNA"/>
</dbReference>
<evidence type="ECO:0000313" key="6">
    <source>
        <dbReference type="Proteomes" id="UP001623330"/>
    </source>
</evidence>
<evidence type="ECO:0000256" key="1">
    <source>
        <dbReference type="ARBA" id="ARBA00022741"/>
    </source>
</evidence>
<feature type="region of interest" description="Disordered" evidence="3">
    <location>
        <begin position="16"/>
        <end position="54"/>
    </location>
</feature>
<feature type="compositionally biased region" description="Low complexity" evidence="3">
    <location>
        <begin position="24"/>
        <end position="42"/>
    </location>
</feature>
<dbReference type="InterPro" id="IPR008271">
    <property type="entry name" value="Ser/Thr_kinase_AS"/>
</dbReference>
<accession>A0ABR4NZA3</accession>
<name>A0ABR4NZA3_9SACH</name>
<dbReference type="InterPro" id="IPR011009">
    <property type="entry name" value="Kinase-like_dom_sf"/>
</dbReference>
<keyword evidence="2" id="KW-0067">ATP-binding</keyword>
<sequence>MSYSSRDAFKGLMERYAQRDSQKTSDITSIPSSASASDTSISFRNASGNSGEFRQPSAFYKQRCDSTDSIRTQSERFDKTELMSIPDESTHTYSCNPESSVSLYVRLNIMRRAIQIMLNDPAMLEENKAEGPLKRIKGSLTSDALHISHLKHNVSKSINKSNEIYNSNDEDPDKGSNRNNDDDDDVNNNKTGNNTNHNDENAITIPKRRSITKRNSPAAALEAFVVNSRDEAPLRPVALERAASIAAIPYKSTTMASQPKFSPFKDDFSFNKEKKEEKSKHNKEVLQGLLNVLDDTLEEKSMSNASKLYKMSLLNIDKLDIIPEANSNDGNLTDNEKNILLKKTLLDSLAEPFVEFHRENALNPKHDMYQKMNEQELNINMSEVVTQYRYNRVLHPFTSGKNSAPQAIFTCSDQHPWGFKAANDLACLTFGINKNVLRALTLLDLIHSDCRNFVLNKLMSVEEDQGIVFAGELIAIVQPNSDIKDGLIWATIWARKIKGSLVCVFEKVPCDYVDVMLNLDDFSVESINDTTGLLSNLDPHDDSDISGEDITKKTVKFASEVHDVKRISKSLSKLIIDIHNESNNGSVPLSIRVSEEINKRRYFTLNHSNFNIPCAVSSSVLENELKLKIHSAPYQVGLFIVERENLGLISCNKSISKNMFGYHSSEIYGKSIEILIPNIKKILDYIHHNYPVLDFKASANRGLVLTEHFFRKVIAEMEGDPGSFYNSVGLDACHNDGSIIKVDLQLRVLDENVFLLWISQTRDLLFENYETNPSQLSMLKESEVSVVSSRSSSTSSKKPSYLSDETLKKLDELAIEDDSAIDPKCGDVEDIQRISDEQIAKKVIGGAVDMISRNNSEVDQALITDPIVRENIELAKMYTKNKSEFVKEGNFKLDEEMIIKIVNTELPELSTEAGNNAPEKILEALNIKEPIVIGAEKRKKKYSDFVVLQKMGEGAYGKVNLCIHKEKKYIVVIKMIFKERILVDTWVRDRKLGTIPSEIQILATINKKPHENILGLLDFFEDEEYYYLETPPHGEAGSVDLFDIIEFKTNMTEFEAKLIFKQIVSGIKHLHDQGIVHRDIKDENVIVDSKGFIKLIDFGSAAYVKSGPFDVFVGTIDYAAPEVLGGNPYAGKPQDIWAIGILLYTIIFKENPFYNIDEILEGELRFAEEHKVSQSCTELISMILNRDLSKRPTIDDICEHAWLQI</sequence>
<protein>
    <recommendedName>
        <fullName evidence="4">Protein kinase domain-containing protein</fullName>
    </recommendedName>
</protein>
<feature type="compositionally biased region" description="Polar residues" evidence="3">
    <location>
        <begin position="158"/>
        <end position="167"/>
    </location>
</feature>
<keyword evidence="6" id="KW-1185">Reference proteome</keyword>
<proteinExistence type="predicted"/>
<feature type="region of interest" description="Disordered" evidence="3">
    <location>
        <begin position="158"/>
        <end position="214"/>
    </location>
</feature>
<dbReference type="SMART" id="SM00220">
    <property type="entry name" value="S_TKc"/>
    <property type="match status" value="1"/>
</dbReference>
<keyword evidence="1" id="KW-0547">Nucleotide-binding</keyword>
<evidence type="ECO:0000259" key="4">
    <source>
        <dbReference type="PROSITE" id="PS50011"/>
    </source>
</evidence>
<feature type="compositionally biased region" description="Polar residues" evidence="3">
    <location>
        <begin position="43"/>
        <end position="52"/>
    </location>
</feature>
<feature type="domain" description="Protein kinase" evidence="4">
    <location>
        <begin position="945"/>
        <end position="1203"/>
    </location>
</feature>
<dbReference type="PANTHER" id="PTHR24346:SF51">
    <property type="entry name" value="PAS DOMAIN-CONTAINING SERINE_THREONINE-PROTEIN KINASE"/>
    <property type="match status" value="1"/>
</dbReference>
<gene>
    <name evidence="5" type="ORF">RNJ44_03261</name>
</gene>
<dbReference type="PROSITE" id="PS00108">
    <property type="entry name" value="PROTEIN_KINASE_ST"/>
    <property type="match status" value="1"/>
</dbReference>
<reference evidence="5 6" key="1">
    <citation type="submission" date="2024-05" db="EMBL/GenBank/DDBJ databases">
        <title>Long read based assembly of the Candida bracarensis genome reveals expanded adhesin content.</title>
        <authorList>
            <person name="Marcet-Houben M."/>
            <person name="Ksiezopolska E."/>
            <person name="Gabaldon T."/>
        </authorList>
    </citation>
    <scope>NUCLEOTIDE SEQUENCE [LARGE SCALE GENOMIC DNA]</scope>
    <source>
        <strain evidence="5 6">CBM6</strain>
    </source>
</reference>
<dbReference type="PANTHER" id="PTHR24346">
    <property type="entry name" value="MAP/MICROTUBULE AFFINITY-REGULATING KINASE"/>
    <property type="match status" value="1"/>
</dbReference>
<organism evidence="5 6">
    <name type="scientific">Nakaseomyces bracarensis</name>
    <dbReference type="NCBI Taxonomy" id="273131"/>
    <lineage>
        <taxon>Eukaryota</taxon>
        <taxon>Fungi</taxon>
        <taxon>Dikarya</taxon>
        <taxon>Ascomycota</taxon>
        <taxon>Saccharomycotina</taxon>
        <taxon>Saccharomycetes</taxon>
        <taxon>Saccharomycetales</taxon>
        <taxon>Saccharomycetaceae</taxon>
        <taxon>Nakaseomyces</taxon>
    </lineage>
</organism>
<dbReference type="PROSITE" id="PS50011">
    <property type="entry name" value="PROTEIN_KINASE_DOM"/>
    <property type="match status" value="1"/>
</dbReference>
<dbReference type="SUPFAM" id="SSF56112">
    <property type="entry name" value="Protein kinase-like (PK-like)"/>
    <property type="match status" value="1"/>
</dbReference>
<dbReference type="CDD" id="cd14004">
    <property type="entry name" value="STKc_PASK"/>
    <property type="match status" value="1"/>
</dbReference>